<organism evidence="2 3">
    <name type="scientific">Flexivirga caeni</name>
    <dbReference type="NCBI Taxonomy" id="2294115"/>
    <lineage>
        <taxon>Bacteria</taxon>
        <taxon>Bacillati</taxon>
        <taxon>Actinomycetota</taxon>
        <taxon>Actinomycetes</taxon>
        <taxon>Micrococcales</taxon>
        <taxon>Dermacoccaceae</taxon>
        <taxon>Flexivirga</taxon>
    </lineage>
</organism>
<keyword evidence="1" id="KW-0812">Transmembrane</keyword>
<reference evidence="2 3" key="1">
    <citation type="submission" date="2018-11" db="EMBL/GenBank/DDBJ databases">
        <title>Draft genome of Simplicispira Flexivirga sp. BO-16.</title>
        <authorList>
            <person name="Im W.T."/>
        </authorList>
    </citation>
    <scope>NUCLEOTIDE SEQUENCE [LARGE SCALE GENOMIC DNA]</scope>
    <source>
        <strain evidence="2 3">BO-16</strain>
    </source>
</reference>
<evidence type="ECO:0000313" key="3">
    <source>
        <dbReference type="Proteomes" id="UP000271678"/>
    </source>
</evidence>
<dbReference type="InterPro" id="IPR023353">
    <property type="entry name" value="LemA-like_dom_sf"/>
</dbReference>
<evidence type="ECO:0008006" key="4">
    <source>
        <dbReference type="Google" id="ProtNLM"/>
    </source>
</evidence>
<sequence>MGAVAWTAFVIALVALVAWYLSYTAARLDRLHTKVEGSVSALDAQLVRRAEVVREVAGSGALDPASSALLADAASASLDAADSTSPGEELRADGIGDQRAAVESTLTQVICTTLTPDVIAELRDENSGWPDVVERLRSAGQRVEIARRFHNDAVRDVRRLRHRPPVRFLRLAGHTALPSVIEFDDRLPDGL</sequence>
<accession>A0A3M9MBE2</accession>
<keyword evidence="3" id="KW-1185">Reference proteome</keyword>
<feature type="transmembrane region" description="Helical" evidence="1">
    <location>
        <begin position="6"/>
        <end position="26"/>
    </location>
</feature>
<gene>
    <name evidence="2" type="ORF">EFY87_08715</name>
</gene>
<dbReference type="EMBL" id="RJJQ01000007">
    <property type="protein sequence ID" value="RNI22879.1"/>
    <property type="molecule type" value="Genomic_DNA"/>
</dbReference>
<proteinExistence type="predicted"/>
<comment type="caution">
    <text evidence="2">The sequence shown here is derived from an EMBL/GenBank/DDBJ whole genome shotgun (WGS) entry which is preliminary data.</text>
</comment>
<protein>
    <recommendedName>
        <fullName evidence="4">LemA family protein</fullName>
    </recommendedName>
</protein>
<evidence type="ECO:0000256" key="1">
    <source>
        <dbReference type="SAM" id="Phobius"/>
    </source>
</evidence>
<dbReference type="Gene3D" id="1.20.1440.20">
    <property type="entry name" value="LemA-like domain"/>
    <property type="match status" value="1"/>
</dbReference>
<dbReference type="RefSeq" id="WP_123271079.1">
    <property type="nucleotide sequence ID" value="NZ_RJJQ01000007.1"/>
</dbReference>
<dbReference type="OrthoDB" id="3214694at2"/>
<dbReference type="AlphaFoldDB" id="A0A3M9MBE2"/>
<name>A0A3M9MBE2_9MICO</name>
<evidence type="ECO:0000313" key="2">
    <source>
        <dbReference type="EMBL" id="RNI22879.1"/>
    </source>
</evidence>
<keyword evidence="1" id="KW-0472">Membrane</keyword>
<dbReference type="Proteomes" id="UP000271678">
    <property type="component" value="Unassembled WGS sequence"/>
</dbReference>
<keyword evidence="1" id="KW-1133">Transmembrane helix</keyword>